<proteinExistence type="predicted"/>
<protein>
    <submittedName>
        <fullName evidence="1">Uncharacterized protein</fullName>
    </submittedName>
</protein>
<evidence type="ECO:0000313" key="1">
    <source>
        <dbReference type="EMBL" id="KAK4007278.1"/>
    </source>
</evidence>
<comment type="caution">
    <text evidence="1">The sequence shown here is derived from an EMBL/GenBank/DDBJ whole genome shotgun (WGS) entry which is preliminary data.</text>
</comment>
<name>A0ABQ9Z342_9CRUS</name>
<evidence type="ECO:0000313" key="2">
    <source>
        <dbReference type="Proteomes" id="UP001234178"/>
    </source>
</evidence>
<gene>
    <name evidence="1" type="ORF">OUZ56_012438</name>
</gene>
<keyword evidence="2" id="KW-1185">Reference proteome</keyword>
<dbReference type="EMBL" id="JAOYFB010000002">
    <property type="protein sequence ID" value="KAK4007278.1"/>
    <property type="molecule type" value="Genomic_DNA"/>
</dbReference>
<reference evidence="1 2" key="1">
    <citation type="journal article" date="2023" name="Nucleic Acids Res.">
        <title>The hologenome of Daphnia magna reveals possible DNA methylation and microbiome-mediated evolution of the host genome.</title>
        <authorList>
            <person name="Chaturvedi A."/>
            <person name="Li X."/>
            <person name="Dhandapani V."/>
            <person name="Marshall H."/>
            <person name="Kissane S."/>
            <person name="Cuenca-Cambronero M."/>
            <person name="Asole G."/>
            <person name="Calvet F."/>
            <person name="Ruiz-Romero M."/>
            <person name="Marangio P."/>
            <person name="Guigo R."/>
            <person name="Rago D."/>
            <person name="Mirbahai L."/>
            <person name="Eastwood N."/>
            <person name="Colbourne J.K."/>
            <person name="Zhou J."/>
            <person name="Mallon E."/>
            <person name="Orsini L."/>
        </authorList>
    </citation>
    <scope>NUCLEOTIDE SEQUENCE [LARGE SCALE GENOMIC DNA]</scope>
    <source>
        <strain evidence="1">LRV0_1</strain>
    </source>
</reference>
<organism evidence="1 2">
    <name type="scientific">Daphnia magna</name>
    <dbReference type="NCBI Taxonomy" id="35525"/>
    <lineage>
        <taxon>Eukaryota</taxon>
        <taxon>Metazoa</taxon>
        <taxon>Ecdysozoa</taxon>
        <taxon>Arthropoda</taxon>
        <taxon>Crustacea</taxon>
        <taxon>Branchiopoda</taxon>
        <taxon>Diplostraca</taxon>
        <taxon>Cladocera</taxon>
        <taxon>Anomopoda</taxon>
        <taxon>Daphniidae</taxon>
        <taxon>Daphnia</taxon>
    </lineage>
</organism>
<dbReference type="Proteomes" id="UP001234178">
    <property type="component" value="Unassembled WGS sequence"/>
</dbReference>
<accession>A0ABQ9Z342</accession>
<sequence length="62" mass="7133">MKFPNLFTFCHPKNQLEKYTPPYGTARGDPTLMEGTALGLAIPKPDQKWIALTKSYRFLQNF</sequence>